<keyword evidence="3" id="KW-0804">Transcription</keyword>
<dbReference type="InterPro" id="IPR018060">
    <property type="entry name" value="HTH_AraC"/>
</dbReference>
<dbReference type="GO" id="GO:0043565">
    <property type="term" value="F:sequence-specific DNA binding"/>
    <property type="evidence" value="ECO:0007669"/>
    <property type="project" value="InterPro"/>
</dbReference>
<dbReference type="InterPro" id="IPR020449">
    <property type="entry name" value="Tscrpt_reg_AraC-type_HTH"/>
</dbReference>
<dbReference type="PANTHER" id="PTHR47504:SF2">
    <property type="entry name" value="REGULATORY PROTEIN SOXS"/>
    <property type="match status" value="1"/>
</dbReference>
<dbReference type="InterPro" id="IPR009057">
    <property type="entry name" value="Homeodomain-like_sf"/>
</dbReference>
<gene>
    <name evidence="6" type="primary">soxS_3</name>
    <name evidence="6" type="ORF">NCTC11967_03058</name>
</gene>
<keyword evidence="4" id="KW-0472">Membrane</keyword>
<keyword evidence="2" id="KW-0238">DNA-binding</keyword>
<comment type="caution">
    <text evidence="6">The sequence shown here is derived from an EMBL/GenBank/DDBJ whole genome shotgun (WGS) entry which is preliminary data.</text>
</comment>
<dbReference type="PANTHER" id="PTHR47504">
    <property type="entry name" value="RIGHT ORIGIN-BINDING PROTEIN"/>
    <property type="match status" value="1"/>
</dbReference>
<dbReference type="PRINTS" id="PR00032">
    <property type="entry name" value="HTHARAC"/>
</dbReference>
<name>A0AB38FYZ9_9ENTR</name>
<keyword evidence="4" id="KW-1133">Transmembrane helix</keyword>
<dbReference type="Proteomes" id="UP000251313">
    <property type="component" value="Unassembled WGS sequence"/>
</dbReference>
<evidence type="ECO:0000256" key="1">
    <source>
        <dbReference type="ARBA" id="ARBA00023015"/>
    </source>
</evidence>
<dbReference type="InterPro" id="IPR050959">
    <property type="entry name" value="MarA-like"/>
</dbReference>
<protein>
    <submittedName>
        <fullName evidence="6">Regulatory protein soxS</fullName>
    </submittedName>
</protein>
<dbReference type="AlphaFoldDB" id="A0AB38FYZ9"/>
<dbReference type="RefSeq" id="WP_038256354.1">
    <property type="nucleotide sequence ID" value="NZ_CAKMYC010000003.1"/>
</dbReference>
<evidence type="ECO:0000256" key="4">
    <source>
        <dbReference type="SAM" id="Phobius"/>
    </source>
</evidence>
<feature type="transmembrane region" description="Helical" evidence="4">
    <location>
        <begin position="70"/>
        <end position="91"/>
    </location>
</feature>
<keyword evidence="1" id="KW-0805">Transcription regulation</keyword>
<dbReference type="SMART" id="SM00342">
    <property type="entry name" value="HTH_ARAC"/>
    <property type="match status" value="1"/>
</dbReference>
<dbReference type="Pfam" id="PF12833">
    <property type="entry name" value="HTH_18"/>
    <property type="match status" value="1"/>
</dbReference>
<dbReference type="GO" id="GO:0003700">
    <property type="term" value="F:DNA-binding transcription factor activity"/>
    <property type="evidence" value="ECO:0007669"/>
    <property type="project" value="InterPro"/>
</dbReference>
<dbReference type="EMBL" id="UAVL01000017">
    <property type="protein sequence ID" value="SQA63975.1"/>
    <property type="molecule type" value="Genomic_DNA"/>
</dbReference>
<evidence type="ECO:0000256" key="2">
    <source>
        <dbReference type="ARBA" id="ARBA00023125"/>
    </source>
</evidence>
<evidence type="ECO:0000259" key="5">
    <source>
        <dbReference type="PROSITE" id="PS01124"/>
    </source>
</evidence>
<dbReference type="SUPFAM" id="SSF46689">
    <property type="entry name" value="Homeodomain-like"/>
    <property type="match status" value="2"/>
</dbReference>
<organism evidence="6 7">
    <name type="scientific">Yokenella regensburgei</name>
    <dbReference type="NCBI Taxonomy" id="158877"/>
    <lineage>
        <taxon>Bacteria</taxon>
        <taxon>Pseudomonadati</taxon>
        <taxon>Pseudomonadota</taxon>
        <taxon>Gammaproteobacteria</taxon>
        <taxon>Enterobacterales</taxon>
        <taxon>Enterobacteriaceae</taxon>
        <taxon>Yokenella</taxon>
    </lineage>
</organism>
<reference evidence="6 7" key="1">
    <citation type="submission" date="2018-06" db="EMBL/GenBank/DDBJ databases">
        <authorList>
            <consortium name="Pathogen Informatics"/>
            <person name="Doyle S."/>
        </authorList>
    </citation>
    <scope>NUCLEOTIDE SEQUENCE [LARGE SCALE GENOMIC DNA]</scope>
    <source>
        <strain evidence="6 7">NCTC11967</strain>
    </source>
</reference>
<proteinExistence type="predicted"/>
<accession>A0AB38FYZ9</accession>
<dbReference type="PROSITE" id="PS01124">
    <property type="entry name" value="HTH_ARAC_FAMILY_2"/>
    <property type="match status" value="1"/>
</dbReference>
<sequence length="142" mass="16232">MARQSQVVNDSLLSVIDGVLCWVENNIDNKLSVDDIARKSGYSRWYFQRKFTLVTGYTLANYISRRKMTIAAEILLSTTLSAFSVAVLLGYEDQSTFSRAFRRHYGVPPSVYRHHVDSSPERLQLPIHLPLAEGEALEQMHR</sequence>
<keyword evidence="4" id="KW-0812">Transmembrane</keyword>
<evidence type="ECO:0000313" key="7">
    <source>
        <dbReference type="Proteomes" id="UP000251313"/>
    </source>
</evidence>
<evidence type="ECO:0000256" key="3">
    <source>
        <dbReference type="ARBA" id="ARBA00023163"/>
    </source>
</evidence>
<feature type="domain" description="HTH araC/xylS-type" evidence="5">
    <location>
        <begin position="17"/>
        <end position="115"/>
    </location>
</feature>
<evidence type="ECO:0000313" key="6">
    <source>
        <dbReference type="EMBL" id="SQA63975.1"/>
    </source>
</evidence>
<dbReference type="Gene3D" id="1.10.10.60">
    <property type="entry name" value="Homeodomain-like"/>
    <property type="match status" value="2"/>
</dbReference>